<gene>
    <name evidence="3" type="ORF">URODEC1_LOCUS82230</name>
</gene>
<evidence type="ECO:0000256" key="1">
    <source>
        <dbReference type="ARBA" id="ARBA00022614"/>
    </source>
</evidence>
<evidence type="ECO:0000313" key="3">
    <source>
        <dbReference type="EMBL" id="CAL5032345.1"/>
    </source>
</evidence>
<dbReference type="PANTHER" id="PTHR47186">
    <property type="entry name" value="LEUCINE-RICH REPEAT-CONTAINING PROTEIN 57"/>
    <property type="match status" value="1"/>
</dbReference>
<keyword evidence="4" id="KW-1185">Reference proteome</keyword>
<dbReference type="AlphaFoldDB" id="A0ABC9D6E8"/>
<protein>
    <recommendedName>
        <fullName evidence="5">Disease resistance protein</fullName>
    </recommendedName>
</protein>
<organism evidence="3 4">
    <name type="scientific">Urochloa decumbens</name>
    <dbReference type="NCBI Taxonomy" id="240449"/>
    <lineage>
        <taxon>Eukaryota</taxon>
        <taxon>Viridiplantae</taxon>
        <taxon>Streptophyta</taxon>
        <taxon>Embryophyta</taxon>
        <taxon>Tracheophyta</taxon>
        <taxon>Spermatophyta</taxon>
        <taxon>Magnoliopsida</taxon>
        <taxon>Liliopsida</taxon>
        <taxon>Poales</taxon>
        <taxon>Poaceae</taxon>
        <taxon>PACMAD clade</taxon>
        <taxon>Panicoideae</taxon>
        <taxon>Panicodae</taxon>
        <taxon>Paniceae</taxon>
        <taxon>Melinidinae</taxon>
        <taxon>Urochloa</taxon>
    </lineage>
</organism>
<keyword evidence="1" id="KW-0433">Leucine-rich repeat</keyword>
<evidence type="ECO:0000256" key="2">
    <source>
        <dbReference type="ARBA" id="ARBA00022737"/>
    </source>
</evidence>
<accession>A0ABC9D6E8</accession>
<evidence type="ECO:0000313" key="4">
    <source>
        <dbReference type="Proteomes" id="UP001497457"/>
    </source>
</evidence>
<dbReference type="Proteomes" id="UP001497457">
    <property type="component" value="Chromosome 31b"/>
</dbReference>
<keyword evidence="2" id="KW-0677">Repeat</keyword>
<dbReference type="PANTHER" id="PTHR47186:SF3">
    <property type="entry name" value="OS09G0267800 PROTEIN"/>
    <property type="match status" value="1"/>
</dbReference>
<proteinExistence type="predicted"/>
<name>A0ABC9D6E8_9POAL</name>
<dbReference type="SUPFAM" id="SSF52058">
    <property type="entry name" value="L domain-like"/>
    <property type="match status" value="1"/>
</dbReference>
<reference evidence="3" key="1">
    <citation type="submission" date="2024-10" db="EMBL/GenBank/DDBJ databases">
        <authorList>
            <person name="Ryan C."/>
        </authorList>
    </citation>
    <scope>NUCLEOTIDE SEQUENCE [LARGE SCALE GENOMIC DNA]</scope>
</reference>
<dbReference type="InterPro" id="IPR032675">
    <property type="entry name" value="LRR_dom_sf"/>
</dbReference>
<sequence length="702" mass="80009">MCLLNGYLNSPAYRVLEEKLDRHSYVRWNVGIGHKSCFARALSSITREVKTKKRGPFDHEIEVDMKQAAAILGTTGLNINDRLHIKVAEQLGLFQHKHDTVAAELRYYSYDMEKKDDIVSHRELRYSTEPQIIQKLGTKKYLLVVENLNEPINPIKLDDFTEGLWLPPPELNGFHYATMLLIPDSSKVDPPESVAQGDVKSSDNLIRQWTAQGILTVTKSVQERMGEETGSYRSKYNDDDDTYRVGNVILEAFQEYSLLYLPLYPATKDDEAIKSAAHFLAYHRLVAEPLTLDELCEGNRSQLEHIQWISCTDDQGFHVSRDWLSDGASGPGTLIIRYLSQQSRLFMNLESDHFLPKLTCLRVLDLSYTPLEPLPPSICCLKKLQLLSLRGCYNLKSPLCFADTEITLCQNNISKKLINLLCLDLYYLNINTVQWDFFHYMPNLKELLLVKCFNLEELPPSTSALSSLTKLELIDNKKLLSVTGLAEIAFDGHGTLSSFSLVGTPHIKRLSLHGCRKLEFVDIKDVGALEELDLSATAIKELPDNIPNLPQLKQKLPEVGGCLSRDRELPSLETLDILFCYNLKVVLYNYGPSSSRYELPRLRRIRLQELPLLEHLHVDDPILTAPAWEELHVRGCWSLCRLPRLRRQPAKTAVKVSGERAWWTKLRWDDDGAPSHSGSYEPQLPPASASIRERVVIRTYLR</sequence>
<dbReference type="InterPro" id="IPR003591">
    <property type="entry name" value="Leu-rich_rpt_typical-subtyp"/>
</dbReference>
<dbReference type="SMART" id="SM00369">
    <property type="entry name" value="LRR_TYP"/>
    <property type="match status" value="2"/>
</dbReference>
<dbReference type="EMBL" id="OZ075141">
    <property type="protein sequence ID" value="CAL5032345.1"/>
    <property type="molecule type" value="Genomic_DNA"/>
</dbReference>
<evidence type="ECO:0008006" key="5">
    <source>
        <dbReference type="Google" id="ProtNLM"/>
    </source>
</evidence>
<dbReference type="Gene3D" id="3.80.10.10">
    <property type="entry name" value="Ribonuclease Inhibitor"/>
    <property type="match status" value="2"/>
</dbReference>